<dbReference type="Proteomes" id="UP000664203">
    <property type="component" value="Unassembled WGS sequence"/>
</dbReference>
<feature type="region of interest" description="Disordered" evidence="1">
    <location>
        <begin position="51"/>
        <end position="86"/>
    </location>
</feature>
<name>A0A8H3FVE6_9LECA</name>
<feature type="domain" description="DUF6604" evidence="2">
    <location>
        <begin position="12"/>
        <end position="294"/>
    </location>
</feature>
<comment type="caution">
    <text evidence="3">The sequence shown here is derived from an EMBL/GenBank/DDBJ whole genome shotgun (WGS) entry which is preliminary data.</text>
</comment>
<dbReference type="InterPro" id="IPR046539">
    <property type="entry name" value="DUF6604"/>
</dbReference>
<reference evidence="3" key="1">
    <citation type="submission" date="2021-03" db="EMBL/GenBank/DDBJ databases">
        <authorList>
            <person name="Tagirdzhanova G."/>
        </authorList>
    </citation>
    <scope>NUCLEOTIDE SEQUENCE</scope>
</reference>
<keyword evidence="4" id="KW-1185">Reference proteome</keyword>
<proteinExistence type="predicted"/>
<organism evidence="3 4">
    <name type="scientific">Alectoria fallacina</name>
    <dbReference type="NCBI Taxonomy" id="1903189"/>
    <lineage>
        <taxon>Eukaryota</taxon>
        <taxon>Fungi</taxon>
        <taxon>Dikarya</taxon>
        <taxon>Ascomycota</taxon>
        <taxon>Pezizomycotina</taxon>
        <taxon>Lecanoromycetes</taxon>
        <taxon>OSLEUM clade</taxon>
        <taxon>Lecanoromycetidae</taxon>
        <taxon>Lecanorales</taxon>
        <taxon>Lecanorineae</taxon>
        <taxon>Parmeliaceae</taxon>
        <taxon>Alectoria</taxon>
    </lineage>
</organism>
<sequence>MLPEVLAGSYSRYKEDTTVFTTWLSKAAMACGYQAPKVMCQNKTATKIKENQGSAGRLKGKARKEAKDAAGASKGSPTDVEPPSSVTKYEITTQELLKQADAIAASKKAGFEIPQNIVRVVQRAIDARKRCAAWFQKTGVHHEDGSTARHLHFIGVLEKALNALRPPGSVEPSPPKPKDTLVTLEESNQELANRFGALDFEDLDEALNVSASDVVIAKEKPAKGRGIDLYELEGQSEIDYAFVIFCFFEDLHRVQDALKATWESYKARTCELVVASVITNLAFNFVRRAEEEIISLDPKRYSKPRSYDALSLEIFYAESFSKGEDPEAKLASSESLKITPFDDFIYLPTARILMKFQRLMELDLGYPQPVPPFRFSYISRPELLELPMTKKKEKEDLLLSQILIDSSLNDIIREGSAERTGQKPPVEDEFSNALECLRKAREISVWIVFASRIVLDIQDILGRDVERGYNDLRSTTQDALKVLDFHVEGDELVPGGNGECWHVKDADLPLKIHNSLKYWVVQAPLPSVKALCDQKELGQDGDIDDLPPETRERVMSEMRARGLHNDDVLPEHKATAEKLDLKPIKPAKDPNFLYAQNPLYGGTLMFNLALDMEKAGITFANHHLTIFAMAHLYNLLQQTKVIKGNWPELDRIIQLHIGQLFAGQLPTRPSECHTRLSIRMGTTANAFARNQRAPRGSSRQIGKGMKHLPKFAISESSEVLRQYSSHSETMEKSLPRIEAVMQIEKKKAQKRLLTPLQFLAHVRRWLPQVMTDTRTDYITMTRTCNKLLKRVRRRIHQQLDYLYPLVDEGYSNDHGILYMVASIIYQAAETQVAKEHMVRERDRQSLPQHPHLEVAGEVVQEYLEKHGASWVVDLD</sequence>
<protein>
    <recommendedName>
        <fullName evidence="2">DUF6604 domain-containing protein</fullName>
    </recommendedName>
</protein>
<accession>A0A8H3FVE6</accession>
<dbReference type="EMBL" id="CAJPDR010000309">
    <property type="protein sequence ID" value="CAF9931623.1"/>
    <property type="molecule type" value="Genomic_DNA"/>
</dbReference>
<dbReference type="OrthoDB" id="5238236at2759"/>
<dbReference type="Pfam" id="PF20253">
    <property type="entry name" value="DUF6604"/>
    <property type="match status" value="1"/>
</dbReference>
<evidence type="ECO:0000313" key="3">
    <source>
        <dbReference type="EMBL" id="CAF9931623.1"/>
    </source>
</evidence>
<evidence type="ECO:0000313" key="4">
    <source>
        <dbReference type="Proteomes" id="UP000664203"/>
    </source>
</evidence>
<dbReference type="PANTHER" id="PTHR38795:SF1">
    <property type="entry name" value="DUF6604 DOMAIN-CONTAINING PROTEIN"/>
    <property type="match status" value="1"/>
</dbReference>
<dbReference type="AlphaFoldDB" id="A0A8H3FVE6"/>
<gene>
    <name evidence="3" type="ORF">ALECFALPRED_005039</name>
</gene>
<evidence type="ECO:0000259" key="2">
    <source>
        <dbReference type="Pfam" id="PF20253"/>
    </source>
</evidence>
<evidence type="ECO:0000256" key="1">
    <source>
        <dbReference type="SAM" id="MobiDB-lite"/>
    </source>
</evidence>
<dbReference type="PANTHER" id="PTHR38795">
    <property type="entry name" value="DUF6604 DOMAIN-CONTAINING PROTEIN"/>
    <property type="match status" value="1"/>
</dbReference>